<evidence type="ECO:0000256" key="2">
    <source>
        <dbReference type="ARBA" id="ARBA00022603"/>
    </source>
</evidence>
<comment type="similarity">
    <text evidence="1">Belongs to the methyltransferase superfamily.</text>
</comment>
<dbReference type="GO" id="GO:0008757">
    <property type="term" value="F:S-adenosylmethionine-dependent methyltransferase activity"/>
    <property type="evidence" value="ECO:0007669"/>
    <property type="project" value="InterPro"/>
</dbReference>
<dbReference type="GO" id="GO:0032259">
    <property type="term" value="P:methylation"/>
    <property type="evidence" value="ECO:0007669"/>
    <property type="project" value="UniProtKB-KW"/>
</dbReference>
<evidence type="ECO:0000256" key="1">
    <source>
        <dbReference type="ARBA" id="ARBA00008361"/>
    </source>
</evidence>
<sequence length="267" mass="30568">MSTVPHLTASNGFQAQADAYAKARPSYPAEAIAFISSLMADHPKPQKVLDLGAGTGIMTKLLVEQCGFQVTAVEPVDNMRLKLESIVPQATSVKGTAWSIPVEDASQDMVMLAQCFHWFDDIKSLKEIYRVLKPGGLIILIWNMESRERSEWVAKLRDLYQVYDGAAPQYRMGHWKKVFDTDEAQALYRLPLQHKQFIFDVPAKRDHIWPRIMSKSYIAILDQEKCDKLHQDVEAVLEDPQYELPKSGSDKEFIYCHDTDMYWARKK</sequence>
<proteinExistence type="inferred from homology"/>
<evidence type="ECO:0000259" key="4">
    <source>
        <dbReference type="Pfam" id="PF08241"/>
    </source>
</evidence>
<reference evidence="5" key="1">
    <citation type="submission" date="2014-09" db="EMBL/GenBank/DDBJ databases">
        <title>Draft genome sequence of an oleaginous Mucoromycotina fungus Mucor ambiguus NBRC6742.</title>
        <authorList>
            <person name="Takeda I."/>
            <person name="Yamane N."/>
            <person name="Morita T."/>
            <person name="Tamano K."/>
            <person name="Machida M."/>
            <person name="Baker S."/>
            <person name="Koike H."/>
        </authorList>
    </citation>
    <scope>NUCLEOTIDE SEQUENCE</scope>
    <source>
        <strain evidence="5">NBRC 6742</strain>
    </source>
</reference>
<dbReference type="InterPro" id="IPR013216">
    <property type="entry name" value="Methyltransf_11"/>
</dbReference>
<dbReference type="PANTHER" id="PTHR44942">
    <property type="entry name" value="METHYLTRANSF_11 DOMAIN-CONTAINING PROTEIN"/>
    <property type="match status" value="1"/>
</dbReference>
<organism evidence="5">
    <name type="scientific">Mucor ambiguus</name>
    <dbReference type="NCBI Taxonomy" id="91626"/>
    <lineage>
        <taxon>Eukaryota</taxon>
        <taxon>Fungi</taxon>
        <taxon>Fungi incertae sedis</taxon>
        <taxon>Mucoromycota</taxon>
        <taxon>Mucoromycotina</taxon>
        <taxon>Mucoromycetes</taxon>
        <taxon>Mucorales</taxon>
        <taxon>Mucorineae</taxon>
        <taxon>Mucoraceae</taxon>
        <taxon>Mucor</taxon>
    </lineage>
</organism>
<accession>A0A0C9MX08</accession>
<feature type="domain" description="Methyltransferase type 11" evidence="4">
    <location>
        <begin position="49"/>
        <end position="140"/>
    </location>
</feature>
<evidence type="ECO:0000313" key="6">
    <source>
        <dbReference type="Proteomes" id="UP000053815"/>
    </source>
</evidence>
<dbReference type="Proteomes" id="UP000053815">
    <property type="component" value="Unassembled WGS sequence"/>
</dbReference>
<dbReference type="PANTHER" id="PTHR44942:SF4">
    <property type="entry name" value="METHYLTRANSFERASE TYPE 11 DOMAIN-CONTAINING PROTEIN"/>
    <property type="match status" value="1"/>
</dbReference>
<dbReference type="STRING" id="91626.A0A0C9MX08"/>
<dbReference type="InterPro" id="IPR051052">
    <property type="entry name" value="Diverse_substrate_MTase"/>
</dbReference>
<dbReference type="Gene3D" id="3.40.50.150">
    <property type="entry name" value="Vaccinia Virus protein VP39"/>
    <property type="match status" value="1"/>
</dbReference>
<evidence type="ECO:0000256" key="3">
    <source>
        <dbReference type="ARBA" id="ARBA00022679"/>
    </source>
</evidence>
<evidence type="ECO:0000313" key="5">
    <source>
        <dbReference type="EMBL" id="GAN08102.1"/>
    </source>
</evidence>
<protein>
    <submittedName>
        <fullName evidence="5">Methyltransferase</fullName>
    </submittedName>
</protein>
<dbReference type="InterPro" id="IPR029063">
    <property type="entry name" value="SAM-dependent_MTases_sf"/>
</dbReference>
<dbReference type="AlphaFoldDB" id="A0A0C9MX08"/>
<gene>
    <name evidence="5" type="ORF">MAM1_0189d07609</name>
</gene>
<dbReference type="CDD" id="cd02440">
    <property type="entry name" value="AdoMet_MTases"/>
    <property type="match status" value="1"/>
</dbReference>
<keyword evidence="6" id="KW-1185">Reference proteome</keyword>
<dbReference type="EMBL" id="DF836478">
    <property type="protein sequence ID" value="GAN08102.1"/>
    <property type="molecule type" value="Genomic_DNA"/>
</dbReference>
<keyword evidence="3 5" id="KW-0808">Transferase</keyword>
<dbReference type="Pfam" id="PF08241">
    <property type="entry name" value="Methyltransf_11"/>
    <property type="match status" value="1"/>
</dbReference>
<dbReference type="OrthoDB" id="66144at2759"/>
<keyword evidence="2 5" id="KW-0489">Methyltransferase</keyword>
<dbReference type="SUPFAM" id="SSF53335">
    <property type="entry name" value="S-adenosyl-L-methionine-dependent methyltransferases"/>
    <property type="match status" value="1"/>
</dbReference>
<name>A0A0C9MX08_9FUNG</name>